<dbReference type="Proteomes" id="UP000465778">
    <property type="component" value="Unassembled WGS sequence"/>
</dbReference>
<comment type="caution">
    <text evidence="1">The sequence shown here is derived from an EMBL/GenBank/DDBJ whole genome shotgun (WGS) entry which is preliminary data.</text>
</comment>
<dbReference type="AlphaFoldDB" id="A0A800MTN4"/>
<reference evidence="1 2" key="1">
    <citation type="journal article" date="2020" name="G3 (Bethesda)">
        <title>Whole Genome Sequencing and Comparative Genomics of Two Nematicidal Bacillus Strains Reveals a Wide Range of Possible Virulence Factors.</title>
        <authorList>
            <person name="Susic N."/>
            <person name="Janezic S."/>
            <person name="Rupnik M."/>
            <person name="Geric Stare B."/>
        </authorList>
    </citation>
    <scope>NUCLEOTIDE SEQUENCE [LARGE SCALE GENOMIC DNA]</scope>
    <source>
        <strain evidence="1 2">I-1582</strain>
    </source>
</reference>
<dbReference type="EMBL" id="VDEM01000062">
    <property type="protein sequence ID" value="KAF0822287.1"/>
    <property type="molecule type" value="Genomic_DNA"/>
</dbReference>
<evidence type="ECO:0000313" key="2">
    <source>
        <dbReference type="Proteomes" id="UP000465778"/>
    </source>
</evidence>
<name>A0A800MTN4_CYTFI</name>
<sequence length="40" mass="4818">MIPSCIMIWKLTYSNKIVSRSMNENASKKQFLYKYDKIIM</sequence>
<accession>A0A800MTN4</accession>
<organism evidence="1 2">
    <name type="scientific">Cytobacillus firmus</name>
    <name type="common">Bacillus firmus</name>
    <dbReference type="NCBI Taxonomy" id="1399"/>
    <lineage>
        <taxon>Bacteria</taxon>
        <taxon>Bacillati</taxon>
        <taxon>Bacillota</taxon>
        <taxon>Bacilli</taxon>
        <taxon>Bacillales</taxon>
        <taxon>Bacillaceae</taxon>
        <taxon>Cytobacillus</taxon>
    </lineage>
</organism>
<evidence type="ECO:0000313" key="1">
    <source>
        <dbReference type="EMBL" id="KAF0822287.1"/>
    </source>
</evidence>
<gene>
    <name evidence="1" type="ORF">KIS1582_3934</name>
</gene>
<proteinExistence type="predicted"/>
<protein>
    <submittedName>
        <fullName evidence="1">Uncharacterized protein</fullName>
    </submittedName>
</protein>